<dbReference type="AlphaFoldDB" id="A0AAN8M547"/>
<sequence>MLVTDTIFIKFHIGFIDYKKIDPHESGRKHLALLINNVEFDDDNMLRRGVEKDEMCKLSLNVRSSPCRTASSWSSCPRGAGKHHCPEEATYPKDPSFCSHREEDSGGGCWCPIHPTHRTNNSNTGSKSGSNKKKRCDVCGPKKDRKTQYTCIKCKKYVCNTHTVKLCPSCGV</sequence>
<keyword evidence="2" id="KW-1185">Reference proteome</keyword>
<protein>
    <submittedName>
        <fullName evidence="1">Uncharacterized protein</fullName>
    </submittedName>
</protein>
<gene>
    <name evidence="1" type="ORF">J4Q44_G00044070</name>
</gene>
<dbReference type="Proteomes" id="UP001356427">
    <property type="component" value="Unassembled WGS sequence"/>
</dbReference>
<reference evidence="1 2" key="1">
    <citation type="submission" date="2021-04" db="EMBL/GenBank/DDBJ databases">
        <authorList>
            <person name="De Guttry C."/>
            <person name="Zahm M."/>
            <person name="Klopp C."/>
            <person name="Cabau C."/>
            <person name="Louis A."/>
            <person name="Berthelot C."/>
            <person name="Parey E."/>
            <person name="Roest Crollius H."/>
            <person name="Montfort J."/>
            <person name="Robinson-Rechavi M."/>
            <person name="Bucao C."/>
            <person name="Bouchez O."/>
            <person name="Gislard M."/>
            <person name="Lluch J."/>
            <person name="Milhes M."/>
            <person name="Lampietro C."/>
            <person name="Lopez Roques C."/>
            <person name="Donnadieu C."/>
            <person name="Braasch I."/>
            <person name="Desvignes T."/>
            <person name="Postlethwait J."/>
            <person name="Bobe J."/>
            <person name="Wedekind C."/>
            <person name="Guiguen Y."/>
        </authorList>
    </citation>
    <scope>NUCLEOTIDE SEQUENCE [LARGE SCALE GENOMIC DNA]</scope>
    <source>
        <strain evidence="1">Cs_M1</strain>
        <tissue evidence="1">Blood</tissue>
    </source>
</reference>
<organism evidence="1 2">
    <name type="scientific">Coregonus suidteri</name>
    <dbReference type="NCBI Taxonomy" id="861788"/>
    <lineage>
        <taxon>Eukaryota</taxon>
        <taxon>Metazoa</taxon>
        <taxon>Chordata</taxon>
        <taxon>Craniata</taxon>
        <taxon>Vertebrata</taxon>
        <taxon>Euteleostomi</taxon>
        <taxon>Actinopterygii</taxon>
        <taxon>Neopterygii</taxon>
        <taxon>Teleostei</taxon>
        <taxon>Protacanthopterygii</taxon>
        <taxon>Salmoniformes</taxon>
        <taxon>Salmonidae</taxon>
        <taxon>Coregoninae</taxon>
        <taxon>Coregonus</taxon>
    </lineage>
</organism>
<comment type="caution">
    <text evidence="1">The sequence shown here is derived from an EMBL/GenBank/DDBJ whole genome shotgun (WGS) entry which is preliminary data.</text>
</comment>
<name>A0AAN8M547_9TELE</name>
<dbReference type="EMBL" id="JAGTTL010000003">
    <property type="protein sequence ID" value="KAK6325065.1"/>
    <property type="molecule type" value="Genomic_DNA"/>
</dbReference>
<evidence type="ECO:0000313" key="1">
    <source>
        <dbReference type="EMBL" id="KAK6325065.1"/>
    </source>
</evidence>
<proteinExistence type="predicted"/>
<evidence type="ECO:0000313" key="2">
    <source>
        <dbReference type="Proteomes" id="UP001356427"/>
    </source>
</evidence>
<accession>A0AAN8M547</accession>